<evidence type="ECO:0000256" key="2">
    <source>
        <dbReference type="SAM" id="Phobius"/>
    </source>
</evidence>
<dbReference type="KEGG" id="vg:16605376"/>
<feature type="compositionally biased region" description="Basic and acidic residues" evidence="1">
    <location>
        <begin position="13"/>
        <end position="25"/>
    </location>
</feature>
<keyword evidence="4" id="KW-1185">Reference proteome</keyword>
<dbReference type="RefSeq" id="YP_008436651.1">
    <property type="nucleotide sequence ID" value="NC_022098.1"/>
</dbReference>
<sequence>MAASVGKSQRSRPVPDKATATERRNHSARAKPFFIKGETKKKKNMAVVRFGKTTPLGHAKVPAAAAAPVSWSSNLRERRSYIGRLGRLLTTAAPRTVARSLWEAAHIGRVDPLTAWPSPCTLQPMVSINATRADRPPLDKVWQVATNYTAISWRDDIEAVLAWLDGPGRKEVSTGHFARARLLDGPSTLVVEIVWRHTVSGDVLCIDLGTFCDAVDRAHRRDSGNATPFALVTLFWVVIVVMVAPALACAVTLASLRNLLLPFC</sequence>
<dbReference type="EMBL" id="KC977571">
    <property type="protein sequence ID" value="AGO83589.1"/>
    <property type="molecule type" value="Genomic_DNA"/>
</dbReference>
<feature type="transmembrane region" description="Helical" evidence="2">
    <location>
        <begin position="229"/>
        <end position="253"/>
    </location>
</feature>
<dbReference type="Proteomes" id="UP000204584">
    <property type="component" value="Segment"/>
</dbReference>
<name>S4VT18_9VIRU</name>
<gene>
    <name evidence="3" type="ORF">psal_cds_133</name>
</gene>
<evidence type="ECO:0000313" key="3">
    <source>
        <dbReference type="EMBL" id="AGO83589.1"/>
    </source>
</evidence>
<evidence type="ECO:0000313" key="4">
    <source>
        <dbReference type="Proteomes" id="UP000204584"/>
    </source>
</evidence>
<keyword evidence="2" id="KW-0812">Transmembrane</keyword>
<accession>S4VT18</accession>
<reference evidence="3 4" key="1">
    <citation type="journal article" date="2013" name="Science">
        <title>Pandoraviruses: amoeba viruses with genomes up to 2.5 Mb reaching that of parasitic eukaryotes.</title>
        <authorList>
            <person name="Philippe N."/>
            <person name="Legendre M."/>
            <person name="Doutre G."/>
            <person name="Coute Y."/>
            <person name="Poirot O."/>
            <person name="Lescot M."/>
            <person name="Arslan D."/>
            <person name="Seltzer V."/>
            <person name="Bertaux L."/>
            <person name="Bruley C."/>
            <person name="Garin J."/>
            <person name="Claverie J.M."/>
            <person name="Abergel C."/>
        </authorList>
    </citation>
    <scope>NUCLEOTIDE SEQUENCE [LARGE SCALE GENOMIC DNA]</scope>
</reference>
<keyword evidence="2" id="KW-1133">Transmembrane helix</keyword>
<protein>
    <submittedName>
        <fullName evidence="3">Uncharacterized protein</fullName>
    </submittedName>
</protein>
<evidence type="ECO:0000256" key="1">
    <source>
        <dbReference type="SAM" id="MobiDB-lite"/>
    </source>
</evidence>
<organism evidence="3 4">
    <name type="scientific">Pandoravirus salinus</name>
    <dbReference type="NCBI Taxonomy" id="1349410"/>
    <lineage>
        <taxon>Viruses</taxon>
        <taxon>Pandoravirus</taxon>
    </lineage>
</organism>
<keyword evidence="2" id="KW-0472">Membrane</keyword>
<dbReference type="GeneID" id="16605376"/>
<feature type="region of interest" description="Disordered" evidence="1">
    <location>
        <begin position="1"/>
        <end position="29"/>
    </location>
</feature>
<proteinExistence type="predicted"/>